<protein>
    <submittedName>
        <fullName evidence="2">Uncharacterized protein</fullName>
    </submittedName>
</protein>
<gene>
    <name evidence="2" type="ORF">AOC36_03680</name>
</gene>
<dbReference type="RefSeq" id="WP_067631560.1">
    <property type="nucleotide sequence ID" value="NZ_CP013213.1"/>
</dbReference>
<proteinExistence type="predicted"/>
<keyword evidence="1" id="KW-0812">Transmembrane</keyword>
<dbReference type="KEGG" id="erl:AOC36_03680"/>
<organism evidence="2 3">
    <name type="scientific">Erysipelothrix larvae</name>
    <dbReference type="NCBI Taxonomy" id="1514105"/>
    <lineage>
        <taxon>Bacteria</taxon>
        <taxon>Bacillati</taxon>
        <taxon>Bacillota</taxon>
        <taxon>Erysipelotrichia</taxon>
        <taxon>Erysipelotrichales</taxon>
        <taxon>Erysipelotrichaceae</taxon>
        <taxon>Erysipelothrix</taxon>
    </lineage>
</organism>
<evidence type="ECO:0000256" key="1">
    <source>
        <dbReference type="SAM" id="Phobius"/>
    </source>
</evidence>
<sequence>MKRLNKIWVPRSKGERTIAIIAIWIGWSVLTDSTENDVMVLLLLGLAIFLTYYSATQGSVELQAKDLAKKEKDAKIRKIVEAANAKAKAATIAKARLKYYGGGEIAGEQTVLVTVTKDRLDYGSYHIDMNAIISASIETQSQILSRVTLTRLAAFGFWALAIPKKKKSVEKFLSIDYNAGFQSTLIFGGDNIAKIHAGLIKAKKAR</sequence>
<keyword evidence="1" id="KW-1133">Transmembrane helix</keyword>
<keyword evidence="3" id="KW-1185">Reference proteome</keyword>
<name>A0A120JTJ8_9FIRM</name>
<dbReference type="EMBL" id="CP013213">
    <property type="protein sequence ID" value="AMC93108.1"/>
    <property type="molecule type" value="Genomic_DNA"/>
</dbReference>
<dbReference type="Proteomes" id="UP000063781">
    <property type="component" value="Chromosome"/>
</dbReference>
<evidence type="ECO:0000313" key="3">
    <source>
        <dbReference type="Proteomes" id="UP000063781"/>
    </source>
</evidence>
<keyword evidence="1" id="KW-0472">Membrane</keyword>
<evidence type="ECO:0000313" key="2">
    <source>
        <dbReference type="EMBL" id="AMC93108.1"/>
    </source>
</evidence>
<feature type="transmembrane region" description="Helical" evidence="1">
    <location>
        <begin position="36"/>
        <end position="55"/>
    </location>
</feature>
<dbReference type="AlphaFoldDB" id="A0A120JTJ8"/>
<dbReference type="OrthoDB" id="9999941at2"/>
<accession>A0A120JTJ8</accession>
<reference evidence="2 3" key="1">
    <citation type="submission" date="2015-10" db="EMBL/GenBank/DDBJ databases">
        <title>Erysipelothrix larvae sp. LV19 isolated from the larval gut of the rhinoceros beetle, Trypoxylus dichotomus.</title>
        <authorList>
            <person name="Lim S."/>
            <person name="Kim B.-C."/>
        </authorList>
    </citation>
    <scope>NUCLEOTIDE SEQUENCE [LARGE SCALE GENOMIC DNA]</scope>
    <source>
        <strain evidence="2 3">LV19</strain>
    </source>
</reference>